<evidence type="ECO:0000256" key="2">
    <source>
        <dbReference type="ARBA" id="ARBA00022723"/>
    </source>
</evidence>
<dbReference type="AlphaFoldDB" id="A0A4V3A6X9"/>
<dbReference type="Gene3D" id="3.40.309.10">
    <property type="entry name" value="Aldehyde Dehydrogenase, Chain A, domain 2"/>
    <property type="match status" value="1"/>
</dbReference>
<dbReference type="GO" id="GO:0016620">
    <property type="term" value="F:oxidoreductase activity, acting on the aldehyde or oxo group of donors, NAD or NADP as acceptor"/>
    <property type="evidence" value="ECO:0007669"/>
    <property type="project" value="InterPro"/>
</dbReference>
<evidence type="ECO:0000256" key="1">
    <source>
        <dbReference type="ARBA" id="ARBA00009986"/>
    </source>
</evidence>
<dbReference type="InterPro" id="IPR016161">
    <property type="entry name" value="Ald_DH/histidinol_DH"/>
</dbReference>
<dbReference type="FunFam" id="3.40.309.10:FF:000012">
    <property type="entry name" value="Betaine aldehyde dehydrogenase"/>
    <property type="match status" value="1"/>
</dbReference>
<comment type="caution">
    <text evidence="10">The sequence shown here is derived from an EMBL/GenBank/DDBJ whole genome shotgun (WGS) entry which is preliminary data.</text>
</comment>
<keyword evidence="5 8" id="KW-0560">Oxidoreductase</keyword>
<dbReference type="Proteomes" id="UP000295131">
    <property type="component" value="Unassembled WGS sequence"/>
</dbReference>
<evidence type="ECO:0000256" key="7">
    <source>
        <dbReference type="PROSITE-ProRule" id="PRU10007"/>
    </source>
</evidence>
<dbReference type="Pfam" id="PF00171">
    <property type="entry name" value="Aldedh"/>
    <property type="match status" value="1"/>
</dbReference>
<dbReference type="OrthoDB" id="8175464at2"/>
<evidence type="ECO:0000313" key="10">
    <source>
        <dbReference type="EMBL" id="TDH34918.1"/>
    </source>
</evidence>
<evidence type="ECO:0000256" key="3">
    <source>
        <dbReference type="ARBA" id="ARBA00022857"/>
    </source>
</evidence>
<accession>A0A4V3A6X9</accession>
<dbReference type="InterPro" id="IPR016162">
    <property type="entry name" value="Ald_DH_N"/>
</dbReference>
<evidence type="ECO:0000313" key="11">
    <source>
        <dbReference type="Proteomes" id="UP000295131"/>
    </source>
</evidence>
<keyword evidence="3" id="KW-0521">NADP</keyword>
<evidence type="ECO:0000256" key="6">
    <source>
        <dbReference type="ARBA" id="ARBA00023097"/>
    </source>
</evidence>
<keyword evidence="6" id="KW-0558">Oxidation</keyword>
<dbReference type="PANTHER" id="PTHR11699">
    <property type="entry name" value="ALDEHYDE DEHYDROGENASE-RELATED"/>
    <property type="match status" value="1"/>
</dbReference>
<sequence>MNAHPADLLVHHPEKQLSARAAAFAAKKKQLYIGGKFTDASDGATFTSEDPATGKIICEFAEATREDVDRAVRAADDAFENHWRDMAPAGRSALLHKLADLIMENVDELAELESLDAGKPVAVARALDIPFTAEILRYYAGWATKLSGKTFNLSLQGDPYHAYTLREPLGVVAGIIPWNFPFSQAGFKIGPALAAGCTMLLKPAEQTPLTAVRLAELIDEAGFPAGVVNVITGHGRTSGAAITEHAGVRKVSFTGSTEVGKILLKAASGNLKRLTLELGGKSPNIIFADADMEKAIPAAAGAIFGNTGQVCNAGSRLYVQRSAFDKVVSGIVDHARKLKLGAGLNEGTELGPLISKVQRDRVAAYVEAGRRDGADIATGGGAPGEAGYFFEPTVLLGTTPSMSVQTEEIFGPVLCAMPFDDMSDIEPVADHAQYGLAASIWTRDLSTAHRLGRRVAAGAVWINCFGVFDPNLPFGGYKESGWGREMGQEGVEAFTEVKSVTVRL</sequence>
<comment type="similarity">
    <text evidence="1 8">Belongs to the aldehyde dehydrogenase family.</text>
</comment>
<dbReference type="FunFam" id="3.40.605.10:FF:000007">
    <property type="entry name" value="NAD/NADP-dependent betaine aldehyde dehydrogenase"/>
    <property type="match status" value="1"/>
</dbReference>
<dbReference type="EMBL" id="SMSI01000003">
    <property type="protein sequence ID" value="TDH34918.1"/>
    <property type="molecule type" value="Genomic_DNA"/>
</dbReference>
<reference evidence="10 11" key="1">
    <citation type="journal article" date="2013" name="Int. J. Syst. Evol. Microbiol.">
        <title>Hoeflea suaedae sp. nov., an endophytic bacterium isolated from the root of the halophyte Suaeda maritima.</title>
        <authorList>
            <person name="Chung E.J."/>
            <person name="Park J.A."/>
            <person name="Pramanik P."/>
            <person name="Bibi F."/>
            <person name="Jeon C.O."/>
            <person name="Chung Y.R."/>
        </authorList>
    </citation>
    <scope>NUCLEOTIDE SEQUENCE [LARGE SCALE GENOMIC DNA]</scope>
    <source>
        <strain evidence="10 11">YC6898</strain>
    </source>
</reference>
<evidence type="ECO:0000256" key="8">
    <source>
        <dbReference type="RuleBase" id="RU003345"/>
    </source>
</evidence>
<dbReference type="InterPro" id="IPR016160">
    <property type="entry name" value="Ald_DH_CS_CYS"/>
</dbReference>
<dbReference type="InterPro" id="IPR015590">
    <property type="entry name" value="Aldehyde_DH_dom"/>
</dbReference>
<evidence type="ECO:0000256" key="4">
    <source>
        <dbReference type="ARBA" id="ARBA00022958"/>
    </source>
</evidence>
<keyword evidence="11" id="KW-1185">Reference proteome</keyword>
<dbReference type="PROSITE" id="PS00070">
    <property type="entry name" value="ALDEHYDE_DEHYDR_CYS"/>
    <property type="match status" value="1"/>
</dbReference>
<feature type="active site" evidence="7">
    <location>
        <position position="277"/>
    </location>
</feature>
<organism evidence="10 11">
    <name type="scientific">Pseudohoeflea suaedae</name>
    <dbReference type="NCBI Taxonomy" id="877384"/>
    <lineage>
        <taxon>Bacteria</taxon>
        <taxon>Pseudomonadati</taxon>
        <taxon>Pseudomonadota</taxon>
        <taxon>Alphaproteobacteria</taxon>
        <taxon>Hyphomicrobiales</taxon>
        <taxon>Rhizobiaceae</taxon>
        <taxon>Pseudohoeflea</taxon>
    </lineage>
</organism>
<dbReference type="InterPro" id="IPR016163">
    <property type="entry name" value="Ald_DH_C"/>
</dbReference>
<protein>
    <submittedName>
        <fullName evidence="10">Aldehyde dehydrogenase family protein</fullName>
    </submittedName>
</protein>
<keyword evidence="4" id="KW-0630">Potassium</keyword>
<name>A0A4V3A6X9_9HYPH</name>
<dbReference type="PROSITE" id="PS00687">
    <property type="entry name" value="ALDEHYDE_DEHYDR_GLU"/>
    <property type="match status" value="1"/>
</dbReference>
<keyword evidence="2" id="KW-0479">Metal-binding</keyword>
<evidence type="ECO:0000259" key="9">
    <source>
        <dbReference type="Pfam" id="PF00171"/>
    </source>
</evidence>
<proteinExistence type="inferred from homology"/>
<dbReference type="SUPFAM" id="SSF53720">
    <property type="entry name" value="ALDH-like"/>
    <property type="match status" value="1"/>
</dbReference>
<dbReference type="RefSeq" id="WP_133285203.1">
    <property type="nucleotide sequence ID" value="NZ_SMSI01000003.1"/>
</dbReference>
<gene>
    <name evidence="10" type="ORF">E2A64_14385</name>
</gene>
<evidence type="ECO:0000256" key="5">
    <source>
        <dbReference type="ARBA" id="ARBA00023002"/>
    </source>
</evidence>
<dbReference type="GO" id="GO:0046872">
    <property type="term" value="F:metal ion binding"/>
    <property type="evidence" value="ECO:0007669"/>
    <property type="project" value="UniProtKB-KW"/>
</dbReference>
<feature type="domain" description="Aldehyde dehydrogenase" evidence="9">
    <location>
        <begin position="39"/>
        <end position="500"/>
    </location>
</feature>
<dbReference type="InterPro" id="IPR029510">
    <property type="entry name" value="Ald_DH_CS_GLU"/>
</dbReference>
<dbReference type="Gene3D" id="3.40.605.10">
    <property type="entry name" value="Aldehyde Dehydrogenase, Chain A, domain 1"/>
    <property type="match status" value="1"/>
</dbReference>